<feature type="compositionally biased region" description="Polar residues" evidence="1">
    <location>
        <begin position="136"/>
        <end position="158"/>
    </location>
</feature>
<sequence length="194" mass="19165">MPSSTQGHQASYDESLLAAAPAATKQQIQGGYNPDLLKEKVSASVTPPPRDVEAQLPSREVSITPAPTPFYRTKKGLIIIAVAAVVIIAAVVGGAVGGSKKHKNSELSAVTSSTSSSPSASQSGGSQEGGALGPSVTNAEATTLPSVSSAALPTTNSVPLPFGSFTRSATASSSTAQPAGPTTAAQGVNPGSNP</sequence>
<accession>A0A0C9Y0S9</accession>
<dbReference type="AlphaFoldDB" id="A0A0C9Y0S9"/>
<feature type="region of interest" description="Disordered" evidence="1">
    <location>
        <begin position="97"/>
        <end position="194"/>
    </location>
</feature>
<keyword evidence="2" id="KW-0812">Transmembrane</keyword>
<protein>
    <submittedName>
        <fullName evidence="3">Uncharacterized protein</fullName>
    </submittedName>
</protein>
<evidence type="ECO:0000313" key="3">
    <source>
        <dbReference type="EMBL" id="KIK01673.1"/>
    </source>
</evidence>
<dbReference type="EMBL" id="KN838603">
    <property type="protein sequence ID" value="KIK01673.1"/>
    <property type="molecule type" value="Genomic_DNA"/>
</dbReference>
<reference evidence="3 4" key="1">
    <citation type="submission" date="2014-04" db="EMBL/GenBank/DDBJ databases">
        <authorList>
            <consortium name="DOE Joint Genome Institute"/>
            <person name="Kuo A."/>
            <person name="Kohler A."/>
            <person name="Nagy L.G."/>
            <person name="Floudas D."/>
            <person name="Copeland A."/>
            <person name="Barry K.W."/>
            <person name="Cichocki N."/>
            <person name="Veneault-Fourrey C."/>
            <person name="LaButti K."/>
            <person name="Lindquist E.A."/>
            <person name="Lipzen A."/>
            <person name="Lundell T."/>
            <person name="Morin E."/>
            <person name="Murat C."/>
            <person name="Sun H."/>
            <person name="Tunlid A."/>
            <person name="Henrissat B."/>
            <person name="Grigoriev I.V."/>
            <person name="Hibbett D.S."/>
            <person name="Martin F."/>
            <person name="Nordberg H.P."/>
            <person name="Cantor M.N."/>
            <person name="Hua S.X."/>
        </authorList>
    </citation>
    <scope>NUCLEOTIDE SEQUENCE [LARGE SCALE GENOMIC DNA]</scope>
    <source>
        <strain evidence="3 4">LaAM-08-1</strain>
    </source>
</reference>
<feature type="compositionally biased region" description="Low complexity" evidence="1">
    <location>
        <begin position="106"/>
        <end position="125"/>
    </location>
</feature>
<keyword evidence="2" id="KW-1133">Transmembrane helix</keyword>
<reference evidence="4" key="2">
    <citation type="submission" date="2015-01" db="EMBL/GenBank/DDBJ databases">
        <title>Evolutionary Origins and Diversification of the Mycorrhizal Mutualists.</title>
        <authorList>
            <consortium name="DOE Joint Genome Institute"/>
            <consortium name="Mycorrhizal Genomics Consortium"/>
            <person name="Kohler A."/>
            <person name="Kuo A."/>
            <person name="Nagy L.G."/>
            <person name="Floudas D."/>
            <person name="Copeland A."/>
            <person name="Barry K.W."/>
            <person name="Cichocki N."/>
            <person name="Veneault-Fourrey C."/>
            <person name="LaButti K."/>
            <person name="Lindquist E.A."/>
            <person name="Lipzen A."/>
            <person name="Lundell T."/>
            <person name="Morin E."/>
            <person name="Murat C."/>
            <person name="Riley R."/>
            <person name="Ohm R."/>
            <person name="Sun H."/>
            <person name="Tunlid A."/>
            <person name="Henrissat B."/>
            <person name="Grigoriev I.V."/>
            <person name="Hibbett D.S."/>
            <person name="Martin F."/>
        </authorList>
    </citation>
    <scope>NUCLEOTIDE SEQUENCE [LARGE SCALE GENOMIC DNA]</scope>
    <source>
        <strain evidence="4">LaAM-08-1</strain>
    </source>
</reference>
<feature type="transmembrane region" description="Helical" evidence="2">
    <location>
        <begin position="77"/>
        <end position="97"/>
    </location>
</feature>
<dbReference type="Proteomes" id="UP000054477">
    <property type="component" value="Unassembled WGS sequence"/>
</dbReference>
<evidence type="ECO:0000313" key="4">
    <source>
        <dbReference type="Proteomes" id="UP000054477"/>
    </source>
</evidence>
<feature type="region of interest" description="Disordered" evidence="1">
    <location>
        <begin position="29"/>
        <end position="67"/>
    </location>
</feature>
<dbReference type="OrthoDB" id="3268868at2759"/>
<gene>
    <name evidence="3" type="ORF">K443DRAFT_678215</name>
</gene>
<evidence type="ECO:0000256" key="2">
    <source>
        <dbReference type="SAM" id="Phobius"/>
    </source>
</evidence>
<proteinExistence type="predicted"/>
<evidence type="ECO:0000256" key="1">
    <source>
        <dbReference type="SAM" id="MobiDB-lite"/>
    </source>
</evidence>
<keyword evidence="4" id="KW-1185">Reference proteome</keyword>
<feature type="compositionally biased region" description="Low complexity" evidence="1">
    <location>
        <begin position="168"/>
        <end position="187"/>
    </location>
</feature>
<name>A0A0C9Y0S9_9AGAR</name>
<organism evidence="3 4">
    <name type="scientific">Laccaria amethystina LaAM-08-1</name>
    <dbReference type="NCBI Taxonomy" id="1095629"/>
    <lineage>
        <taxon>Eukaryota</taxon>
        <taxon>Fungi</taxon>
        <taxon>Dikarya</taxon>
        <taxon>Basidiomycota</taxon>
        <taxon>Agaricomycotina</taxon>
        <taxon>Agaricomycetes</taxon>
        <taxon>Agaricomycetidae</taxon>
        <taxon>Agaricales</taxon>
        <taxon>Agaricineae</taxon>
        <taxon>Hydnangiaceae</taxon>
        <taxon>Laccaria</taxon>
    </lineage>
</organism>
<keyword evidence="2" id="KW-0472">Membrane</keyword>
<dbReference type="HOGENOM" id="CLU_115940_0_0_1"/>